<evidence type="ECO:0000313" key="8">
    <source>
        <dbReference type="EnsemblMetazoa" id="PHUM079920-PA"/>
    </source>
</evidence>
<accession>E0VC51</accession>
<evidence type="ECO:0000313" key="9">
    <source>
        <dbReference type="Proteomes" id="UP000009046"/>
    </source>
</evidence>
<dbReference type="OMA" id="NQHVMSA"/>
<keyword evidence="2" id="KW-0813">Transport</keyword>
<keyword evidence="9" id="KW-1185">Reference proteome</keyword>
<dbReference type="FunCoup" id="E0VC51">
    <property type="interactions" value="1823"/>
</dbReference>
<feature type="domain" description="Exocyst complex component Sec3 PIP2-binding N-terminal" evidence="6">
    <location>
        <begin position="31"/>
        <end position="95"/>
    </location>
</feature>
<evidence type="ECO:0000259" key="6">
    <source>
        <dbReference type="SMART" id="SM01313"/>
    </source>
</evidence>
<dbReference type="InterPro" id="IPR019160">
    <property type="entry name" value="Sec3_CC"/>
</dbReference>
<dbReference type="EMBL" id="DS235047">
    <property type="protein sequence ID" value="EEB10957.1"/>
    <property type="molecule type" value="Genomic_DNA"/>
</dbReference>
<dbReference type="eggNOG" id="KOG2148">
    <property type="taxonomic scope" value="Eukaryota"/>
</dbReference>
<feature type="coiled-coil region" evidence="5">
    <location>
        <begin position="193"/>
        <end position="258"/>
    </location>
</feature>
<dbReference type="InterPro" id="IPR048628">
    <property type="entry name" value="Sec3_C"/>
</dbReference>
<dbReference type="AlphaFoldDB" id="E0VC51"/>
<dbReference type="KEGG" id="phu:Phum_PHUM079920"/>
<dbReference type="CTD" id="8231363"/>
<dbReference type="CDD" id="cd14683">
    <property type="entry name" value="PH-EXOC1"/>
    <property type="match status" value="1"/>
</dbReference>
<dbReference type="SMART" id="SM01313">
    <property type="entry name" value="Sec3-PIP2_bind"/>
    <property type="match status" value="1"/>
</dbReference>
<evidence type="ECO:0000313" key="7">
    <source>
        <dbReference type="EMBL" id="EEB10957.1"/>
    </source>
</evidence>
<evidence type="ECO:0000256" key="2">
    <source>
        <dbReference type="ARBA" id="ARBA00022448"/>
    </source>
</evidence>
<dbReference type="OrthoDB" id="27109at2759"/>
<dbReference type="GeneID" id="8231363"/>
<protein>
    <submittedName>
        <fullName evidence="7">Exocyst complex component sec3, putative</fullName>
    </submittedName>
</protein>
<sequence>MATIRHTLQREVLNPAEERLLAVCHVNKVYKKKKSSFLCLVVSCVTPISVVDGKNNDLETHEFDLHFDKVYKWFAINLQERQNFIMQLWKYCCRHLPKEKPNFENIPNDWLIDMSSPKKDSPILEGIELDEEENLIEEYQAITESEERDLDLLMSSCQTAISNAEAFMENLAKDLSLLDGENVYSVLSSGQKVENLMIKLEEAITEAEKVEEQLDCYDEILRHIRDTMEEMEEKNLLIEVANKNNQKLLVDLENIISQLDLSQKHQNALIEADLTTPTGLKEAIAAGKALIAAMNAEIHPALVRMQAVQDQRKRFEKCKIKFSQTITRYLNNLFIHLSNDSGENSISSSGELTLPNRNSIHKELEIYTELIHWCKAMDRKAYLALIKVYISSLNKLYDRDIKNFFEEARQKINSGKDRKVRGNESKEDLAGKIKQQAQSLSASAKYPANTNLLGVEKEQWNQEIDESERLRFDEYFEKALTELELVCLNEQNFCISFFQLDVISPTTKNTQTTLDAGFLESRDEYDSGSGLLPTKKIEKQINEEVRKMMGDLFHTLESELTSFFNYYEKLDGYYCMHALVRLTQHVMSAQDTESFLSKTYGSILVLVKRCYDKFMIANLRSIEEMKPNKKTKCGILPFVSNFDEFARTAQSIFKTTERRGDLDKWYIKLMAAMFDAIPRIASEHLKTPQEVVKMENFHHIHDLLSQLKIGVLDSYRKEAKLKYNEALKNYVTQYFGRPLEKLNLFFEGVEAKVAQGVKESEISYQMAFSKEQLRKVINAYPSREVKKGLENLYRKVEKHLSEDENLLQVVWRAMQEEFIQQYKYLEDFIQRCYPGSMITLEFSIKNILEFFSEIAQSH</sequence>
<gene>
    <name evidence="8" type="primary">8231363</name>
    <name evidence="7" type="ORF">Phum_PHUM079920</name>
</gene>
<dbReference type="PANTHER" id="PTHR16092:SF14">
    <property type="entry name" value="EXOCYST COMPLEX COMPONENT 1 ISOFORM X1"/>
    <property type="match status" value="1"/>
</dbReference>
<evidence type="ECO:0000256" key="1">
    <source>
        <dbReference type="ARBA" id="ARBA00006518"/>
    </source>
</evidence>
<evidence type="ECO:0000256" key="5">
    <source>
        <dbReference type="SAM" id="Coils"/>
    </source>
</evidence>
<dbReference type="Pfam" id="PF20654">
    <property type="entry name" value="Sec3_C-term"/>
    <property type="match status" value="1"/>
</dbReference>
<evidence type="ECO:0000256" key="3">
    <source>
        <dbReference type="ARBA" id="ARBA00022483"/>
    </source>
</evidence>
<dbReference type="HOGENOM" id="CLU_015381_1_0_1"/>
<dbReference type="InParanoid" id="E0VC51"/>
<dbReference type="Pfam" id="PF15277">
    <property type="entry name" value="Sec3-PIP2_bind"/>
    <property type="match status" value="1"/>
</dbReference>
<reference evidence="7" key="1">
    <citation type="submission" date="2007-04" db="EMBL/GenBank/DDBJ databases">
        <title>Annotation of Pediculus humanus corporis strain USDA.</title>
        <authorList>
            <person name="Kirkness E."/>
            <person name="Hannick L."/>
            <person name="Hass B."/>
            <person name="Bruggner R."/>
            <person name="Lawson D."/>
            <person name="Bidwell S."/>
            <person name="Joardar V."/>
            <person name="Caler E."/>
            <person name="Walenz B."/>
            <person name="Inman J."/>
            <person name="Schobel S."/>
            <person name="Galinsky K."/>
            <person name="Amedeo P."/>
            <person name="Strausberg R."/>
        </authorList>
    </citation>
    <scope>NUCLEOTIDE SEQUENCE</scope>
    <source>
        <strain evidence="7">USDA</strain>
    </source>
</reference>
<dbReference type="RefSeq" id="XP_002423695.1">
    <property type="nucleotide sequence ID" value="XM_002423650.1"/>
</dbReference>
<comment type="similarity">
    <text evidence="1">Belongs to the SEC3 family.</text>
</comment>
<dbReference type="GO" id="GO:0005886">
    <property type="term" value="C:plasma membrane"/>
    <property type="evidence" value="ECO:0007669"/>
    <property type="project" value="TreeGrafter"/>
</dbReference>
<keyword evidence="4 5" id="KW-0175">Coiled coil</keyword>
<keyword evidence="3" id="KW-0268">Exocytosis</keyword>
<dbReference type="GO" id="GO:0005546">
    <property type="term" value="F:phosphatidylinositol-4,5-bisphosphate binding"/>
    <property type="evidence" value="ECO:0007669"/>
    <property type="project" value="TreeGrafter"/>
</dbReference>
<dbReference type="GO" id="GO:0006887">
    <property type="term" value="P:exocytosis"/>
    <property type="evidence" value="ECO:0007669"/>
    <property type="project" value="UniProtKB-KW"/>
</dbReference>
<dbReference type="VEuPathDB" id="VectorBase:PHUM079920"/>
<evidence type="ECO:0000256" key="4">
    <source>
        <dbReference type="ARBA" id="ARBA00023054"/>
    </source>
</evidence>
<dbReference type="Proteomes" id="UP000009046">
    <property type="component" value="Unassembled WGS sequence"/>
</dbReference>
<dbReference type="Pfam" id="PF09763">
    <property type="entry name" value="Sec3_CC"/>
    <property type="match status" value="1"/>
</dbReference>
<dbReference type="EMBL" id="AAZO01000953">
    <property type="status" value="NOT_ANNOTATED_CDS"/>
    <property type="molecule type" value="Genomic_DNA"/>
</dbReference>
<reference evidence="8" key="3">
    <citation type="submission" date="2021-02" db="UniProtKB">
        <authorList>
            <consortium name="EnsemblMetazoa"/>
        </authorList>
    </citation>
    <scope>IDENTIFICATION</scope>
    <source>
        <strain evidence="8">USDA</strain>
    </source>
</reference>
<name>E0VC51_PEDHC</name>
<proteinExistence type="inferred from homology"/>
<reference evidence="7" key="2">
    <citation type="submission" date="2007-04" db="EMBL/GenBank/DDBJ databases">
        <title>The genome of the human body louse.</title>
        <authorList>
            <consortium name="The Human Body Louse Genome Consortium"/>
            <person name="Kirkness E."/>
            <person name="Walenz B."/>
            <person name="Hass B."/>
            <person name="Bruggner R."/>
            <person name="Strausberg R."/>
        </authorList>
    </citation>
    <scope>NUCLEOTIDE SEQUENCE</scope>
    <source>
        <strain evidence="7">USDA</strain>
    </source>
</reference>
<dbReference type="GO" id="GO:0000145">
    <property type="term" value="C:exocyst"/>
    <property type="evidence" value="ECO:0007669"/>
    <property type="project" value="InterPro"/>
</dbReference>
<dbReference type="InterPro" id="IPR028258">
    <property type="entry name" value="Sec3-PIP2_bind"/>
</dbReference>
<dbReference type="PANTHER" id="PTHR16092">
    <property type="entry name" value="SEC3/SYNTAXIN-RELATED"/>
    <property type="match status" value="1"/>
</dbReference>
<dbReference type="EnsemblMetazoa" id="PHUM079920-RA">
    <property type="protein sequence ID" value="PHUM079920-PA"/>
    <property type="gene ID" value="PHUM079920"/>
</dbReference>
<organism>
    <name type="scientific">Pediculus humanus subsp. corporis</name>
    <name type="common">Body louse</name>
    <dbReference type="NCBI Taxonomy" id="121224"/>
    <lineage>
        <taxon>Eukaryota</taxon>
        <taxon>Metazoa</taxon>
        <taxon>Ecdysozoa</taxon>
        <taxon>Arthropoda</taxon>
        <taxon>Hexapoda</taxon>
        <taxon>Insecta</taxon>
        <taxon>Pterygota</taxon>
        <taxon>Neoptera</taxon>
        <taxon>Paraneoptera</taxon>
        <taxon>Psocodea</taxon>
        <taxon>Troctomorpha</taxon>
        <taxon>Phthiraptera</taxon>
        <taxon>Anoplura</taxon>
        <taxon>Pediculidae</taxon>
        <taxon>Pediculus</taxon>
    </lineage>
</organism>
<dbReference type="GO" id="GO:0006893">
    <property type="term" value="P:Golgi to plasma membrane transport"/>
    <property type="evidence" value="ECO:0007669"/>
    <property type="project" value="TreeGrafter"/>
</dbReference>
<dbReference type="STRING" id="121224.E0VC51"/>